<feature type="non-terminal residue" evidence="1">
    <location>
        <position position="1"/>
    </location>
</feature>
<evidence type="ECO:0000313" key="1">
    <source>
        <dbReference type="EMBL" id="KAJ7324477.1"/>
    </source>
</evidence>
<dbReference type="EMBL" id="JAPFRF010000008">
    <property type="protein sequence ID" value="KAJ7324477.1"/>
    <property type="molecule type" value="Genomic_DNA"/>
</dbReference>
<evidence type="ECO:0000313" key="2">
    <source>
        <dbReference type="Proteomes" id="UP001142489"/>
    </source>
</evidence>
<gene>
    <name evidence="1" type="ORF">JRQ81_017497</name>
</gene>
<proteinExistence type="predicted"/>
<organism evidence="1 2">
    <name type="scientific">Phrynocephalus forsythii</name>
    <dbReference type="NCBI Taxonomy" id="171643"/>
    <lineage>
        <taxon>Eukaryota</taxon>
        <taxon>Metazoa</taxon>
        <taxon>Chordata</taxon>
        <taxon>Craniata</taxon>
        <taxon>Vertebrata</taxon>
        <taxon>Euteleostomi</taxon>
        <taxon>Lepidosauria</taxon>
        <taxon>Squamata</taxon>
        <taxon>Bifurcata</taxon>
        <taxon>Unidentata</taxon>
        <taxon>Episquamata</taxon>
        <taxon>Toxicofera</taxon>
        <taxon>Iguania</taxon>
        <taxon>Acrodonta</taxon>
        <taxon>Agamidae</taxon>
        <taxon>Agaminae</taxon>
        <taxon>Phrynocephalus</taxon>
    </lineage>
</organism>
<sequence>ALGIRIANYKAAVGSCHVFLWEKMQPLLMSLPEDERTLALTFQQDALSLASRQVRSAWHPTDFIA</sequence>
<dbReference type="AlphaFoldDB" id="A0A9Q1B0D5"/>
<accession>A0A9Q1B0D5</accession>
<dbReference type="Proteomes" id="UP001142489">
    <property type="component" value="Unassembled WGS sequence"/>
</dbReference>
<comment type="caution">
    <text evidence="1">The sequence shown here is derived from an EMBL/GenBank/DDBJ whole genome shotgun (WGS) entry which is preliminary data.</text>
</comment>
<protein>
    <submittedName>
        <fullName evidence="1">Uncharacterized protein</fullName>
    </submittedName>
</protein>
<reference evidence="1" key="1">
    <citation type="journal article" date="2023" name="DNA Res.">
        <title>Chromosome-level genome assembly of Phrynocephalus forsythii using third-generation DNA sequencing and Hi-C analysis.</title>
        <authorList>
            <person name="Qi Y."/>
            <person name="Zhao W."/>
            <person name="Zhao Y."/>
            <person name="Niu C."/>
            <person name="Cao S."/>
            <person name="Zhang Y."/>
        </authorList>
    </citation>
    <scope>NUCLEOTIDE SEQUENCE</scope>
    <source>
        <tissue evidence="1">Muscle</tissue>
    </source>
</reference>
<name>A0A9Q1B0D5_9SAUR</name>
<keyword evidence="2" id="KW-1185">Reference proteome</keyword>